<dbReference type="AlphaFoldDB" id="A0A915D8H1"/>
<sequence length="397" mass="44065">MDQSDVKYLLKQQNIHLQSQGFSALISAIKTENDAKKKKYLHGILMECLQSECGNLSCWASEAIVLLQSSSNPGTLLDEVMASVRSEGHNVHTLIDLLFRMVNNQNGGNKTALGGLVTRLSKMLPVDQTHLLLEHVKQLPMAKSIPIASKLIHSPHLNSGFKLALLSQTLAAKQENVHKCLSCLLESITNCFIMPNLYLFANQLITYPETASDLLSSSLANNPHYLAMLLPIADCKDNMFEVIGLLSCGNLAQAQAVLQLSRIQLSEHPSYLPSLLSLYSIVQELNKCKVLNPDFPVEVLKKNLQACQLRFSAKQGHFVEGEHVETLTEYLAWIVQKKSRCANFLKFWLQSFQANSHAQTLHTSLAFVSGLYAFLDDASECTDLFQLCNLLAEAPIL</sequence>
<organism evidence="1 2">
    <name type="scientific">Ditylenchus dipsaci</name>
    <dbReference type="NCBI Taxonomy" id="166011"/>
    <lineage>
        <taxon>Eukaryota</taxon>
        <taxon>Metazoa</taxon>
        <taxon>Ecdysozoa</taxon>
        <taxon>Nematoda</taxon>
        <taxon>Chromadorea</taxon>
        <taxon>Rhabditida</taxon>
        <taxon>Tylenchina</taxon>
        <taxon>Tylenchomorpha</taxon>
        <taxon>Sphaerularioidea</taxon>
        <taxon>Anguinidae</taxon>
        <taxon>Anguininae</taxon>
        <taxon>Ditylenchus</taxon>
    </lineage>
</organism>
<reference evidence="2" key="1">
    <citation type="submission" date="2022-11" db="UniProtKB">
        <authorList>
            <consortium name="WormBaseParasite"/>
        </authorList>
    </citation>
    <scope>IDENTIFICATION</scope>
</reference>
<accession>A0A915D8H1</accession>
<evidence type="ECO:0000313" key="1">
    <source>
        <dbReference type="Proteomes" id="UP000887574"/>
    </source>
</evidence>
<proteinExistence type="predicted"/>
<name>A0A915D8H1_9BILA</name>
<evidence type="ECO:0000313" key="2">
    <source>
        <dbReference type="WBParaSite" id="jg17247"/>
    </source>
</evidence>
<keyword evidence="1" id="KW-1185">Reference proteome</keyword>
<dbReference type="WBParaSite" id="jg17247">
    <property type="protein sequence ID" value="jg17247"/>
    <property type="gene ID" value="jg17247"/>
</dbReference>
<dbReference type="Proteomes" id="UP000887574">
    <property type="component" value="Unplaced"/>
</dbReference>
<protein>
    <submittedName>
        <fullName evidence="2">Uncharacterized protein</fullName>
    </submittedName>
</protein>